<evidence type="ECO:0000256" key="6">
    <source>
        <dbReference type="RuleBase" id="RU004466"/>
    </source>
</evidence>
<dbReference type="PANTHER" id="PTHR12001:SF85">
    <property type="entry name" value="SHORT CHAIN ISOPRENYL DIPHOSPHATE SYNTHASE"/>
    <property type="match status" value="1"/>
</dbReference>
<keyword evidence="8" id="KW-1185">Reference proteome</keyword>
<dbReference type="SFLD" id="SFLDS00005">
    <property type="entry name" value="Isoprenoid_Synthase_Type_I"/>
    <property type="match status" value="1"/>
</dbReference>
<keyword evidence="4" id="KW-0479">Metal-binding</keyword>
<dbReference type="GO" id="GO:0046872">
    <property type="term" value="F:metal ion binding"/>
    <property type="evidence" value="ECO:0007669"/>
    <property type="project" value="UniProtKB-KW"/>
</dbReference>
<dbReference type="AlphaFoldDB" id="A0A941I0D9"/>
<gene>
    <name evidence="7" type="ORF">KC207_11895</name>
</gene>
<comment type="cofactor">
    <cofactor evidence="1">
        <name>Mg(2+)</name>
        <dbReference type="ChEBI" id="CHEBI:18420"/>
    </cofactor>
</comment>
<dbReference type="InterPro" id="IPR008949">
    <property type="entry name" value="Isoprenoid_synthase_dom_sf"/>
</dbReference>
<dbReference type="CDD" id="cd00685">
    <property type="entry name" value="Trans_IPPS_HT"/>
    <property type="match status" value="1"/>
</dbReference>
<dbReference type="SUPFAM" id="SSF48576">
    <property type="entry name" value="Terpenoid synthases"/>
    <property type="match status" value="1"/>
</dbReference>
<evidence type="ECO:0000256" key="3">
    <source>
        <dbReference type="ARBA" id="ARBA00022679"/>
    </source>
</evidence>
<accession>A0A941I0D9</accession>
<proteinExistence type="inferred from homology"/>
<dbReference type="PANTHER" id="PTHR12001">
    <property type="entry name" value="GERANYLGERANYL PYROPHOSPHATE SYNTHASE"/>
    <property type="match status" value="1"/>
</dbReference>
<keyword evidence="3 6" id="KW-0808">Transferase</keyword>
<evidence type="ECO:0000313" key="7">
    <source>
        <dbReference type="EMBL" id="MBR7743992.1"/>
    </source>
</evidence>
<evidence type="ECO:0000256" key="2">
    <source>
        <dbReference type="ARBA" id="ARBA00006706"/>
    </source>
</evidence>
<evidence type="ECO:0000256" key="1">
    <source>
        <dbReference type="ARBA" id="ARBA00001946"/>
    </source>
</evidence>
<evidence type="ECO:0000256" key="5">
    <source>
        <dbReference type="ARBA" id="ARBA00022842"/>
    </source>
</evidence>
<dbReference type="GO" id="GO:0008299">
    <property type="term" value="P:isoprenoid biosynthetic process"/>
    <property type="evidence" value="ECO:0007669"/>
    <property type="project" value="InterPro"/>
</dbReference>
<dbReference type="Gene3D" id="1.10.600.10">
    <property type="entry name" value="Farnesyl Diphosphate Synthase"/>
    <property type="match status" value="1"/>
</dbReference>
<dbReference type="PROSITE" id="PS00723">
    <property type="entry name" value="POLYPRENYL_SYNTHASE_1"/>
    <property type="match status" value="1"/>
</dbReference>
<evidence type="ECO:0000313" key="8">
    <source>
        <dbReference type="Proteomes" id="UP000677016"/>
    </source>
</evidence>
<dbReference type="RefSeq" id="WP_211603296.1">
    <property type="nucleotide sequence ID" value="NZ_JAGSNF010000017.1"/>
</dbReference>
<comment type="similarity">
    <text evidence="2 6">Belongs to the FPP/GGPP synthase family.</text>
</comment>
<name>A0A941I0D9_9MICO</name>
<dbReference type="InterPro" id="IPR033749">
    <property type="entry name" value="Polyprenyl_synt_CS"/>
</dbReference>
<dbReference type="Pfam" id="PF00348">
    <property type="entry name" value="polyprenyl_synt"/>
    <property type="match status" value="1"/>
</dbReference>
<reference evidence="7" key="1">
    <citation type="submission" date="2021-04" db="EMBL/GenBank/DDBJ databases">
        <title>Phycicoccus avicenniae sp. nov., a novel endophytic actinomycetes isolated from branch of Avicennia mariana.</title>
        <authorList>
            <person name="Tuo L."/>
        </authorList>
    </citation>
    <scope>NUCLEOTIDE SEQUENCE</scope>
    <source>
        <strain evidence="7">BSK3Z-2</strain>
    </source>
</reference>
<dbReference type="InterPro" id="IPR000092">
    <property type="entry name" value="Polyprenyl_synt"/>
</dbReference>
<organism evidence="7 8">
    <name type="scientific">Phycicoccus avicenniae</name>
    <dbReference type="NCBI Taxonomy" id="2828860"/>
    <lineage>
        <taxon>Bacteria</taxon>
        <taxon>Bacillati</taxon>
        <taxon>Actinomycetota</taxon>
        <taxon>Actinomycetes</taxon>
        <taxon>Micrococcales</taxon>
        <taxon>Intrasporangiaceae</taxon>
        <taxon>Phycicoccus</taxon>
    </lineage>
</organism>
<evidence type="ECO:0000256" key="4">
    <source>
        <dbReference type="ARBA" id="ARBA00022723"/>
    </source>
</evidence>
<comment type="caution">
    <text evidence="7">The sequence shown here is derived from an EMBL/GenBank/DDBJ whole genome shotgun (WGS) entry which is preliminary data.</text>
</comment>
<keyword evidence="5" id="KW-0460">Magnesium</keyword>
<dbReference type="Proteomes" id="UP000677016">
    <property type="component" value="Unassembled WGS sequence"/>
</dbReference>
<dbReference type="EMBL" id="JAGSNF010000017">
    <property type="protein sequence ID" value="MBR7743992.1"/>
    <property type="molecule type" value="Genomic_DNA"/>
</dbReference>
<dbReference type="GO" id="GO:0004659">
    <property type="term" value="F:prenyltransferase activity"/>
    <property type="evidence" value="ECO:0007669"/>
    <property type="project" value="InterPro"/>
</dbReference>
<protein>
    <submittedName>
        <fullName evidence="7">Polyprenyl synthetase family protein</fullName>
    </submittedName>
</protein>
<sequence>MAEVDGVLDRVLDDVAALLAEATDHDTDPARATPGPLVVDLVDELRERVHHPGKRLRPLVAHLGWSAAGGDDATRGRLVEVAAALELLHLFALIQDDVMDRSAARRGRPTLHVVGAERHRERGGLGDPELFGDSVATLVSDLALSEATLLAATGGPRVARTWRLMAAELVEGQLLDVSHTAGRGRDLTTSMRIARAKSSRYTIGRPLQLGALVAGADDDLVARLLSWGDLVGDAFAVRDDVLGVWGDPTLTGKPAGDDLRSGKPTALLVWAAEMLPDSERFLLERCDAGRLDDLDVARLQRAMEEAGVYRRAEALLRDLLEQADEVLADLDPDERTAASLRGLAETVAWRDR</sequence>